<keyword evidence="2" id="KW-0677">Repeat</keyword>
<comment type="similarity">
    <text evidence="1">Belongs to the HEATR5 family.</text>
</comment>
<dbReference type="GO" id="GO:0042147">
    <property type="term" value="P:retrograde transport, endosome to Golgi"/>
    <property type="evidence" value="ECO:0007669"/>
    <property type="project" value="TreeGrafter"/>
</dbReference>
<dbReference type="InterPro" id="IPR016024">
    <property type="entry name" value="ARM-type_fold"/>
</dbReference>
<gene>
    <name evidence="5" type="primary">LOC107694966</name>
</gene>
<dbReference type="Pfam" id="PF20210">
    <property type="entry name" value="Laa1_Sip1_HTR5"/>
    <property type="match status" value="1"/>
</dbReference>
<dbReference type="GO" id="GO:0016020">
    <property type="term" value="C:membrane"/>
    <property type="evidence" value="ECO:0007669"/>
    <property type="project" value="TreeGrafter"/>
</dbReference>
<dbReference type="Ensembl" id="ENSSANT00000095496.1">
    <property type="protein sequence ID" value="ENSSANP00000089894.1"/>
    <property type="gene ID" value="ENSSANG00000042823.1"/>
</dbReference>
<dbReference type="FunFam" id="1.25.10.10:FF:000262">
    <property type="entry name" value="HEAT repeat-containing protein 5B"/>
    <property type="match status" value="1"/>
</dbReference>
<dbReference type="InterPro" id="IPR040108">
    <property type="entry name" value="Laa1/Sip1/HEATR5"/>
</dbReference>
<dbReference type="InterPro" id="IPR046837">
    <property type="entry name" value="Laa1/Sip1/HEATR5-like_HEAT"/>
</dbReference>
<evidence type="ECO:0000313" key="6">
    <source>
        <dbReference type="Proteomes" id="UP000472260"/>
    </source>
</evidence>
<dbReference type="Proteomes" id="UP000472260">
    <property type="component" value="Unassembled WGS sequence"/>
</dbReference>
<dbReference type="Gene3D" id="1.25.10.10">
    <property type="entry name" value="Leucine-rich Repeat Variant"/>
    <property type="match status" value="2"/>
</dbReference>
<evidence type="ECO:0000256" key="2">
    <source>
        <dbReference type="ARBA" id="ARBA00022737"/>
    </source>
</evidence>
<dbReference type="SUPFAM" id="SSF48371">
    <property type="entry name" value="ARM repeat"/>
    <property type="match status" value="2"/>
</dbReference>
<evidence type="ECO:0000256" key="4">
    <source>
        <dbReference type="SAM" id="MobiDB-lite"/>
    </source>
</evidence>
<feature type="region of interest" description="Disordered" evidence="4">
    <location>
        <begin position="1534"/>
        <end position="1555"/>
    </location>
</feature>
<dbReference type="GO" id="GO:0005794">
    <property type="term" value="C:Golgi apparatus"/>
    <property type="evidence" value="ECO:0007669"/>
    <property type="project" value="TreeGrafter"/>
</dbReference>
<dbReference type="GO" id="GO:0005829">
    <property type="term" value="C:cytosol"/>
    <property type="evidence" value="ECO:0007669"/>
    <property type="project" value="GOC"/>
</dbReference>
<proteinExistence type="inferred from homology"/>
<dbReference type="GO" id="GO:0006897">
    <property type="term" value="P:endocytosis"/>
    <property type="evidence" value="ECO:0007669"/>
    <property type="project" value="TreeGrafter"/>
</dbReference>
<protein>
    <recommendedName>
        <fullName evidence="3">HEAT repeat-containing protein 5A</fullName>
    </recommendedName>
</protein>
<keyword evidence="6" id="KW-1185">Reference proteome</keyword>
<dbReference type="GO" id="GO:0008104">
    <property type="term" value="P:intracellular protein localization"/>
    <property type="evidence" value="ECO:0007669"/>
    <property type="project" value="TreeGrafter"/>
</dbReference>
<organism evidence="5 6">
    <name type="scientific">Sinocyclocheilus anshuiensis</name>
    <dbReference type="NCBI Taxonomy" id="1608454"/>
    <lineage>
        <taxon>Eukaryota</taxon>
        <taxon>Metazoa</taxon>
        <taxon>Chordata</taxon>
        <taxon>Craniata</taxon>
        <taxon>Vertebrata</taxon>
        <taxon>Euteleostomi</taxon>
        <taxon>Actinopterygii</taxon>
        <taxon>Neopterygii</taxon>
        <taxon>Teleostei</taxon>
        <taxon>Ostariophysi</taxon>
        <taxon>Cypriniformes</taxon>
        <taxon>Cyprinidae</taxon>
        <taxon>Cyprininae</taxon>
        <taxon>Sinocyclocheilus</taxon>
    </lineage>
</organism>
<evidence type="ECO:0000313" key="5">
    <source>
        <dbReference type="Ensembl" id="ENSSANP00000089894.1"/>
    </source>
</evidence>
<dbReference type="GO" id="GO:0030139">
    <property type="term" value="C:endocytic vesicle"/>
    <property type="evidence" value="ECO:0007669"/>
    <property type="project" value="TreeGrafter"/>
</dbReference>
<accession>A0A671S2S2</accession>
<sequence length="1924" mass="208214">MFSLTWLRHVFVWQADVKQNQKRLVEQLTAVLTSSPGPPTRLLLAQCLALVYRVGDSLTSSLTVDRCNDIIRSKDDSPSFLPTRLAAVACLGVLYEQLGRLLISSFKETMANLLKAMKSAESQGRCEIMLCIERILKGLGVSAVSCHRDIYKAARTCLTDRSMAVRCAATKCLLELQREAVFLWSTELENVATLCFRAFEGSNYDVRVAISKLLGTLLASALEPRQAIAPRPGSKRNSLEEVMELLSSGFLRGGAGFLRASGDMLKGTSSVSRDVRVGITQTCVVFVSILGGAWLENHFSCLVSLLMVWVSHARATQYPADAVSCRCCVSFILRATLGTLLGEKAQIAAAKEICQLISKQKRVTRVSPADVAASQHVLVCALLELGSLLQDLSSTAAPLLQDTSIGMLDTVISVLLHPSASARLAAAWCLRCVAVGMPAQGAVLLDRCAERLNALKSCPEAVAGYSAAIAALLGAVQLCPLGVSHSKGKMVMTLAEDLLRSAAQNSRISIQRTQGGWLLLSALSTLGPTVMEHHLPRLLLLWKCAFPLSVKDVENELRRGDSFTWQVTLEGRAGALCAMKSLVVHCKDLLTDDVISRLLPLLSCAVALLNQLPSLIKSYGNQIKNAATVFRLRVYEILTMLQPKRYEGNFGTVLKLLLNDLTGPEITACAVLNLLSSLCYSQDLALLGPGLHDVDQHYIEEQLHGGGSGGGTLEYDPFIIFEKQQEVPTPLPPASALTAAAVQLFGVIFPHLGIQQKAQILEQFCEFVRQLKGALQQTVQIHVAAAFCCTLKCLASSRRELGSEEVQRPALSLLLGVLEGSNPLLRCMAAEGLARLVQVLNEPNFTVSITLMSFDKLKTARDAITRTGHALALSAVYRYLSGISSPQYLSACIGVLFTLSQDSTSPEVQMWALHALSMVVDLAGPLYHSHLEASFNLVLRLLLSTPHTHVEVQQSLGRCLNALITSMGPDLQGEGAGVCAVRTSCLVGCAVMQDSQDCLVQAQAISCLQQLHMFAPRFVNLASLVPSLCINLCSSYLSLRRAVVACLRQLAQREAVEVSEHAVALVKELPHVTIKEVGLEGALFSLLDRESDPHLCQDIQETLVHMMSSSAESNLAHWLKLCKDVLSASAVFHGLILKTRLQLLGPFNNLRWSTRVFSMECVCRIIAQCENGDTAHFNMALAQEQRLHESHPFCLSDFLVLHLADLIRMAFMAATDHSDQLRLAGLQTLLVIIRKFANVPEPEFPGHVILEQYQANVGAALRPAFHVDAPPNVTAKACQVCSAWIASGVISDLRDLRRVHQLLASSIAKVQVGREVSSQLYNESTFTMETLAVLKAWAEVYITAVQGSRQRESPGSHLQQQSDEAGTAGPAGAGLLKLVQTDLATLSRLWLAALQDHALLTLPSQYSSQLPSIGGSFYTAETVEQARPHYYSVWATILHATALWLNSTGFIMVDEGPANLSRPVTPTSMGQSTSLSSGIRDVNFNRLTALSVELLSVLHRLIVTRESPSIQLAVLELVRQIVCAAQEHVKEKRHSAEVDDGAAEKETVPEFGEGRDTGGLVPGKSLVFGALELCLCTLLRMLPQLSPKLAGSPMGWGGHTCSLSSTDCRLVTSALAILSELPSICSPEGSVSVLPTVLYLLLGVLREAVKGSVGAESGQLVPGILQALRTVLTSPMSRAEKSRGAWAELLRCAVHTLLESWHTDKMEPGVDEVTMLTSLTIFLLYASAEVTTVEPLQTCCIQTFRASLESKDPVVLSRSYQLLVSLFQGPAPVARPFILALGGCLVSQLQEVEKSRPQGPAELQAVQAAVRALEALVFAAEETHRPQLVAVLLPILISLLLDENALTSAPAASRSLHESALGDLMRIGPQHSAVFKALMASAPHMKARLEAAIKGNQESMNTKAQTTRVNSKNTPSIQLKINFL</sequence>
<dbReference type="FunFam" id="1.25.10.10:FF:000098">
    <property type="entry name" value="HEAT repeat-containing protein 5A isoform X2"/>
    <property type="match status" value="1"/>
</dbReference>
<evidence type="ECO:0000256" key="3">
    <source>
        <dbReference type="ARBA" id="ARBA00070811"/>
    </source>
</evidence>
<reference evidence="5" key="1">
    <citation type="submission" date="2025-08" db="UniProtKB">
        <authorList>
            <consortium name="Ensembl"/>
        </authorList>
    </citation>
    <scope>IDENTIFICATION</scope>
</reference>
<name>A0A671S2S2_9TELE</name>
<dbReference type="InterPro" id="IPR011989">
    <property type="entry name" value="ARM-like"/>
</dbReference>
<dbReference type="Pfam" id="PF25468">
    <property type="entry name" value="HEAT_HEATR5A"/>
    <property type="match status" value="1"/>
</dbReference>
<dbReference type="PANTHER" id="PTHR21663:SF1">
    <property type="entry name" value="HEAT REPEAT-CONTAINING PROTEIN 5A"/>
    <property type="match status" value="1"/>
</dbReference>
<dbReference type="PANTHER" id="PTHR21663">
    <property type="entry name" value="HYPOTHETICAL HEAT DOMAIN-CONTAINING"/>
    <property type="match status" value="1"/>
</dbReference>
<evidence type="ECO:0000256" key="1">
    <source>
        <dbReference type="ARBA" id="ARBA00008304"/>
    </source>
</evidence>
<reference evidence="5" key="2">
    <citation type="submission" date="2025-09" db="UniProtKB">
        <authorList>
            <consortium name="Ensembl"/>
        </authorList>
    </citation>
    <scope>IDENTIFICATION</scope>
</reference>